<feature type="domain" description="Xrn1 helical" evidence="11">
    <location>
        <begin position="283"/>
        <end position="388"/>
    </location>
</feature>
<dbReference type="GO" id="GO:0000956">
    <property type="term" value="P:nuclear-transcribed mRNA catabolic process"/>
    <property type="evidence" value="ECO:0007669"/>
    <property type="project" value="TreeGrafter"/>
</dbReference>
<keyword evidence="5 8" id="KW-0378">Hydrolase</keyword>
<proteinExistence type="inferred from homology"/>
<feature type="compositionally biased region" description="Acidic residues" evidence="9">
    <location>
        <begin position="449"/>
        <end position="464"/>
    </location>
</feature>
<organism evidence="12 13">
    <name type="scientific">Prymnesium parvum</name>
    <name type="common">Toxic golden alga</name>
    <dbReference type="NCBI Taxonomy" id="97485"/>
    <lineage>
        <taxon>Eukaryota</taxon>
        <taxon>Haptista</taxon>
        <taxon>Haptophyta</taxon>
        <taxon>Prymnesiophyceae</taxon>
        <taxon>Prymnesiales</taxon>
        <taxon>Prymnesiaceae</taxon>
        <taxon>Prymnesium</taxon>
    </lineage>
</organism>
<evidence type="ECO:0000259" key="10">
    <source>
        <dbReference type="Pfam" id="PF03159"/>
    </source>
</evidence>
<evidence type="ECO:0000256" key="8">
    <source>
        <dbReference type="PIRNR" id="PIRNR037239"/>
    </source>
</evidence>
<keyword evidence="4 8" id="KW-0540">Nuclease</keyword>
<feature type="region of interest" description="Disordered" evidence="9">
    <location>
        <begin position="433"/>
        <end position="475"/>
    </location>
</feature>
<comment type="caution">
    <text evidence="12">The sequence shown here is derived from an EMBL/GenBank/DDBJ whole genome shotgun (WGS) entry which is preliminary data.</text>
</comment>
<comment type="subcellular location">
    <subcellularLocation>
        <location evidence="1">Nucleus</location>
    </subcellularLocation>
</comment>
<dbReference type="CDD" id="cd18673">
    <property type="entry name" value="PIN_XRN1-2-like"/>
    <property type="match status" value="1"/>
</dbReference>
<keyword evidence="7" id="KW-0539">Nucleus</keyword>
<dbReference type="EC" id="3.1.13.-" evidence="8"/>
<dbReference type="GO" id="GO:0005634">
    <property type="term" value="C:nucleus"/>
    <property type="evidence" value="ECO:0007669"/>
    <property type="project" value="UniProtKB-SubCell"/>
</dbReference>
<dbReference type="InterPro" id="IPR027073">
    <property type="entry name" value="5_3_exoribonuclease"/>
</dbReference>
<evidence type="ECO:0000256" key="4">
    <source>
        <dbReference type="ARBA" id="ARBA00022722"/>
    </source>
</evidence>
<dbReference type="Gene3D" id="1.25.40.1050">
    <property type="match status" value="1"/>
</dbReference>
<reference evidence="12 13" key="1">
    <citation type="journal article" date="2024" name="Science">
        <title>Giant polyketide synthase enzymes in the biosynthesis of giant marine polyether toxins.</title>
        <authorList>
            <person name="Fallon T.R."/>
            <person name="Shende V.V."/>
            <person name="Wierzbicki I.H."/>
            <person name="Pendleton A.L."/>
            <person name="Watervoot N.F."/>
            <person name="Auber R.P."/>
            <person name="Gonzalez D.J."/>
            <person name="Wisecaver J.H."/>
            <person name="Moore B.S."/>
        </authorList>
    </citation>
    <scope>NUCLEOTIDE SEQUENCE [LARGE SCALE GENOMIC DNA]</scope>
    <source>
        <strain evidence="12 13">12B1</strain>
    </source>
</reference>
<feature type="compositionally biased region" description="Basic and acidic residues" evidence="9">
    <location>
        <begin position="365"/>
        <end position="383"/>
    </location>
</feature>
<evidence type="ECO:0000256" key="1">
    <source>
        <dbReference type="ARBA" id="ARBA00004123"/>
    </source>
</evidence>
<dbReference type="GO" id="GO:0003723">
    <property type="term" value="F:RNA binding"/>
    <property type="evidence" value="ECO:0007669"/>
    <property type="project" value="TreeGrafter"/>
</dbReference>
<dbReference type="InterPro" id="IPR004859">
    <property type="entry name" value="Xrn1_N"/>
</dbReference>
<evidence type="ECO:0000256" key="3">
    <source>
        <dbReference type="ARBA" id="ARBA00022664"/>
    </source>
</evidence>
<dbReference type="EMBL" id="JBGBPQ010000011">
    <property type="protein sequence ID" value="KAL1515943.1"/>
    <property type="molecule type" value="Genomic_DNA"/>
</dbReference>
<dbReference type="PIRSF" id="PIRSF037239">
    <property type="entry name" value="Exonuclease_Xrn2"/>
    <property type="match status" value="1"/>
</dbReference>
<feature type="domain" description="Xrn1 N-terminal" evidence="10">
    <location>
        <begin position="1"/>
        <end position="236"/>
    </location>
</feature>
<dbReference type="PANTHER" id="PTHR12341:SF41">
    <property type="entry name" value="5'-3' EXORIBONUCLEASE 2"/>
    <property type="match status" value="1"/>
</dbReference>
<dbReference type="Pfam" id="PF03159">
    <property type="entry name" value="XRN_N"/>
    <property type="match status" value="1"/>
</dbReference>
<dbReference type="AlphaFoldDB" id="A0AB34JBF8"/>
<evidence type="ECO:0000256" key="7">
    <source>
        <dbReference type="ARBA" id="ARBA00023242"/>
    </source>
</evidence>
<sequence length="873" mass="98426">MGVPSFFRWVINRYPHVLEKLEHAGCGDLLQSHGGAGRVDNLYLDMNGIIHPCFHPEHGEPPKSEEEVYARILAYIDVLLAVVRPRLLLYLAVDGPAPRAKMNQQRARRFKAAQEAEQKKRLEAQLREKWRARGRPLPPTKEEEMDSNVITPGTTFMANLGRWLRHYAYMKLNDPSEEFAGLRIVLSDASVMSYIRAQRHAAGYDPNQHHCIHGLDADLIMLALATHEPRFSILREVRERRNAPRKTNPHAPPNFELVRVNVLREYLQREFEPADWSGVRDGFQMERVIDDFIFLCFFVGNDFLPHMPALEIRDGAIDAMLLIYKKCVSTHLRGYVTCNGDVNFTRLQALLGELGQLERDIVESKRFQDQQQQRQRERRDKQARGASRAEWVQQQAPPPPGQGYGSAARQAFLKRKGMDDPVAIVGGKKRLRSEVEEVEDGGTLPPSLGEEEEDEELDGGELEADSTPRPEAEADGSIATAGALEEELDGGSLLPFEETEVELEGGQLPPPPRALTTFAPAQSSEWTPHDDAMFNAELKAATSDADKELEEQVDKVRLGEAGWRDRYYEHKLKIGIAEDEKRRQVALEYIRGLCWVLRYYFQGVPSWTWYYPYHYAPCASDLIGIPEINQARKFHLGEPFPPLEQLLAVLPPLSAGALPPPLREVFDDPQVAEFFPRKVEFDLNGARELYKAVVLLPFIDAHKLRAAAQGPLQKLSSEDRSRNRFGPNYIYVPARDPIAREMWQLAEENKHLDGFKMAQVVRPVQADLGIAALLTPYPSVPARATRSAPSQRLEPVTNNKVASAVLRLPSAKTHVSQLLPNVELPPPTLGPLDNPVPNVEEQTMARSLYSSGGLDGYHQQVQAGAYAYTGRYM</sequence>
<evidence type="ECO:0000256" key="2">
    <source>
        <dbReference type="ARBA" id="ARBA00006994"/>
    </source>
</evidence>
<feature type="region of interest" description="Disordered" evidence="9">
    <location>
        <begin position="365"/>
        <end position="406"/>
    </location>
</feature>
<dbReference type="Pfam" id="PF17846">
    <property type="entry name" value="XRN_M"/>
    <property type="match status" value="2"/>
</dbReference>
<dbReference type="Proteomes" id="UP001515480">
    <property type="component" value="Unassembled WGS sequence"/>
</dbReference>
<keyword evidence="3 8" id="KW-0507">mRNA processing</keyword>
<feature type="domain" description="Xrn1 helical" evidence="11">
    <location>
        <begin position="539"/>
        <end position="833"/>
    </location>
</feature>
<name>A0AB34JBF8_PRYPA</name>
<evidence type="ECO:0000259" key="11">
    <source>
        <dbReference type="Pfam" id="PF17846"/>
    </source>
</evidence>
<keyword evidence="13" id="KW-1185">Reference proteome</keyword>
<dbReference type="InterPro" id="IPR017151">
    <property type="entry name" value="Xrn2/3/4"/>
</dbReference>
<protein>
    <recommendedName>
        <fullName evidence="8">5'-3' exoribonuclease</fullName>
        <ecNumber evidence="8">3.1.13.-</ecNumber>
    </recommendedName>
</protein>
<accession>A0AB34JBF8</accession>
<gene>
    <name evidence="12" type="ORF">AB1Y20_002557</name>
</gene>
<dbReference type="Gene3D" id="3.40.50.12390">
    <property type="match status" value="2"/>
</dbReference>
<dbReference type="GO" id="GO:0006397">
    <property type="term" value="P:mRNA processing"/>
    <property type="evidence" value="ECO:0007669"/>
    <property type="project" value="UniProtKB-UniRule"/>
</dbReference>
<evidence type="ECO:0000313" key="12">
    <source>
        <dbReference type="EMBL" id="KAL1515943.1"/>
    </source>
</evidence>
<dbReference type="PANTHER" id="PTHR12341">
    <property type="entry name" value="5'-&gt;3' EXORIBONUCLEASE"/>
    <property type="match status" value="1"/>
</dbReference>
<dbReference type="GO" id="GO:0004534">
    <property type="term" value="F:5'-3' RNA exonuclease activity"/>
    <property type="evidence" value="ECO:0007669"/>
    <property type="project" value="UniProtKB-UniRule"/>
</dbReference>
<keyword evidence="6 8" id="KW-0269">Exonuclease</keyword>
<evidence type="ECO:0000256" key="6">
    <source>
        <dbReference type="ARBA" id="ARBA00022839"/>
    </source>
</evidence>
<evidence type="ECO:0000256" key="9">
    <source>
        <dbReference type="SAM" id="MobiDB-lite"/>
    </source>
</evidence>
<comment type="function">
    <text evidence="8">Possesses 5'-&gt;3' exoribonuclease activity. May promote termination of transcription by RNA polymerase II.</text>
</comment>
<evidence type="ECO:0000313" key="13">
    <source>
        <dbReference type="Proteomes" id="UP001515480"/>
    </source>
</evidence>
<comment type="similarity">
    <text evidence="2 8">Belongs to the 5'-3' exonuclease family. XRN2/RAT1 subfamily.</text>
</comment>
<evidence type="ECO:0000256" key="5">
    <source>
        <dbReference type="ARBA" id="ARBA00022801"/>
    </source>
</evidence>
<dbReference type="InterPro" id="IPR041412">
    <property type="entry name" value="Xrn1_helical"/>
</dbReference>